<feature type="region of interest" description="Disordered" evidence="17">
    <location>
        <begin position="653"/>
        <end position="680"/>
    </location>
</feature>
<feature type="compositionally biased region" description="Pro residues" evidence="17">
    <location>
        <begin position="2813"/>
        <end position="2827"/>
    </location>
</feature>
<proteinExistence type="inferred from homology"/>
<dbReference type="InterPro" id="IPR014797">
    <property type="entry name" value="CKK_CAMSAP"/>
</dbReference>
<dbReference type="Pfam" id="PF08683">
    <property type="entry name" value="CAMSAP_CKK"/>
    <property type="match status" value="1"/>
</dbReference>
<dbReference type="PROSITE" id="PS50082">
    <property type="entry name" value="WD_REPEATS_2"/>
    <property type="match status" value="4"/>
</dbReference>
<dbReference type="InterPro" id="IPR058042">
    <property type="entry name" value="CAMSAP_N"/>
</dbReference>
<feature type="compositionally biased region" description="Basic and acidic residues" evidence="17">
    <location>
        <begin position="1114"/>
        <end position="1136"/>
    </location>
</feature>
<dbReference type="PANTHER" id="PTHR21595:SF1">
    <property type="entry name" value="CALMODULIN-REGULATED SPECTRIN-ASSOCIATED PROTEIN 2"/>
    <property type="match status" value="1"/>
</dbReference>
<evidence type="ECO:0000256" key="3">
    <source>
        <dbReference type="ARBA" id="ARBA00005944"/>
    </source>
</evidence>
<feature type="region of interest" description="Disordered" evidence="17">
    <location>
        <begin position="1109"/>
        <end position="1136"/>
    </location>
</feature>
<dbReference type="InterPro" id="IPR011033">
    <property type="entry name" value="PRC_barrel-like_sf"/>
</dbReference>
<dbReference type="GO" id="GO:0030507">
    <property type="term" value="F:spectrin binding"/>
    <property type="evidence" value="ECO:0007669"/>
    <property type="project" value="InterPro"/>
</dbReference>
<gene>
    <name evidence="22" type="ORF">PODLI_1B040106</name>
</gene>
<dbReference type="InterPro" id="IPR057749">
    <property type="entry name" value="WDR47_COR"/>
</dbReference>
<dbReference type="SUPFAM" id="SSF50346">
    <property type="entry name" value="PRC-barrel domain"/>
    <property type="match status" value="1"/>
</dbReference>
<feature type="compositionally biased region" description="Basic and acidic residues" evidence="17">
    <location>
        <begin position="2387"/>
        <end position="2422"/>
    </location>
</feature>
<feature type="region of interest" description="Disordered" evidence="17">
    <location>
        <begin position="1824"/>
        <end position="1873"/>
    </location>
</feature>
<evidence type="ECO:0000256" key="5">
    <source>
        <dbReference type="ARBA" id="ARBA00022490"/>
    </source>
</evidence>
<feature type="transmembrane region" description="Helical" evidence="18">
    <location>
        <begin position="2625"/>
        <end position="2646"/>
    </location>
</feature>
<evidence type="ECO:0000256" key="4">
    <source>
        <dbReference type="ARBA" id="ARBA00015571"/>
    </source>
</evidence>
<dbReference type="PANTHER" id="PTHR21595">
    <property type="entry name" value="PATRONIN"/>
    <property type="match status" value="1"/>
</dbReference>
<evidence type="ECO:0000256" key="17">
    <source>
        <dbReference type="SAM" id="MobiDB-lite"/>
    </source>
</evidence>
<feature type="repeat" description="WD" evidence="14">
    <location>
        <begin position="2239"/>
        <end position="2280"/>
    </location>
</feature>
<evidence type="ECO:0000313" key="23">
    <source>
        <dbReference type="Proteomes" id="UP001178461"/>
    </source>
</evidence>
<evidence type="ECO:0000256" key="15">
    <source>
        <dbReference type="PROSITE-ProRule" id="PRU00841"/>
    </source>
</evidence>
<comment type="similarity">
    <text evidence="3">Belongs to the chloride channel MCLC family.</text>
</comment>
<dbReference type="SMART" id="SM00668">
    <property type="entry name" value="CTLH"/>
    <property type="match status" value="1"/>
</dbReference>
<accession>A0AA35P9H7</accession>
<dbReference type="GO" id="GO:0007026">
    <property type="term" value="P:negative regulation of microtubule depolymerization"/>
    <property type="evidence" value="ECO:0007669"/>
    <property type="project" value="TreeGrafter"/>
</dbReference>
<dbReference type="PROSITE" id="PS51508">
    <property type="entry name" value="CKK"/>
    <property type="match status" value="1"/>
</dbReference>
<evidence type="ECO:0000259" key="19">
    <source>
        <dbReference type="PROSITE" id="PS50021"/>
    </source>
</evidence>
<feature type="repeat" description="WD" evidence="14">
    <location>
        <begin position="2281"/>
        <end position="2315"/>
    </location>
</feature>
<dbReference type="CDD" id="cd00200">
    <property type="entry name" value="WD40"/>
    <property type="match status" value="1"/>
</dbReference>
<dbReference type="GO" id="GO:0031122">
    <property type="term" value="P:cytoplasmic microtubule organization"/>
    <property type="evidence" value="ECO:0007669"/>
    <property type="project" value="TreeGrafter"/>
</dbReference>
<evidence type="ECO:0000256" key="12">
    <source>
        <dbReference type="ARBA" id="ARBA00023136"/>
    </source>
</evidence>
<dbReference type="InterPro" id="IPR036322">
    <property type="entry name" value="WD40_repeat_dom_sf"/>
</dbReference>
<feature type="region of interest" description="Disordered" evidence="17">
    <location>
        <begin position="1031"/>
        <end position="1073"/>
    </location>
</feature>
<sequence>MGDAADVKEMRKTFIVPAIKPFDHYDFNRAKIASNLAWLVAKAFGTENVPEDLREPFYTDQYDQEHIKPPVVKSLLSAEFYCRAGSLILKSDAAKPLLGHDAVIQALAQKGLYVTDQEKLVTERDLHKKPIQMSAHLAMIDTLMMAYTVEMISVEKVIACVQQYSSFFQATDLPYDIEDAVMFWINKVNEHLKDIMEQEQKLKEHHSVETPGGQKARYRKEQTLLKQLPCIPLVENLLKDGTDGCALAALIHFYCPDIVRLEDICFKETMSLADSLYNLQLIQEFCQEYLNRCCHFTLEDMLYAASSVKSNYLVFMAELFWWFEVVKPSFVQPRVVVHPQADVAKEAPSVPAANANRRNYPEVSHDSDLIASVECPTFPPSHQIPAASHAHQQPYTPAPGGIRRSTSMSYMDGYVGTWPKEKRSSAHGVSFDISFDKEDSIRETPNRGMTRSLSNEGIAQNTSRMPRLVRKNLSFKPVNGEEESEDIEEEKDTEFCSDLEADSNQRNANQINPYSLPNGALQNRLVTDEFGNRIETPSIEQALQIIHDSEKSPSVTQPEQITNGFFLHNKEMSILNSNIKPNQSNPNITADTKGALSPMTDNTEVDTGIHVPSDIPETMDEDSTLRDYTVSLDSDMEEPSRFLQEFDSRGINHKEQLSPCPSSVSAKSQAGSSASSSSGVKMTSFAEQKFKKLNHTDSRSSGSSSQKTTPEGSELNIPHMVSWAQIPEESPLPQARDTTQLLASEMVQLKMKLEEKRRAIEAQKKKVEAAFTKQRQKMGRTAFLNIVKKKGDGISPLREEAAGAEDEKVFTDSSRPKEKDAQKPCEQLNKATEAIKASTENPHVKWLKSPNTPVDIEKQCNLVSPSEENLNDSDLLEYTKSIEKLNSSLHFLQQEMQRLSLQQEMLMQMREQQAWVISPPQPSPQKQVQELKPSLRFAGSPFPVAPFSVESPRSSHQSPQSSSRKNSTLPSKMQRTPRPNELKLTPLNRTLTAPRSVDSLPRLRRFSPSQVSIQTRSFVCFGDDGERNRLKVKNTTGEADKETAGEKEAEQAEKEKPEEQPARPLESTVSEVLSQPITETVCLTPNEEVLNPPGFPEPASKTVNLIEVSLTDLKPPEKSEESVEKSEGESDKEQLEDDQKVCCGFFFKDDQKAENEMAVKRAALLEKRLRRERETLLRKQQLEAELEYKKEETKRKSEEERQKKEDDRARREFIKQEYIRRKQLKLMEDMDIVIKPRLHMSKQKKPRPKSIHRDHIESPKTPIKGPPASSLSLASLNTGDDSVQSGKRTPRSESVEGFVSPSRCGSRNGEKDWENASTTSSVASATEYTGPKLYKEPSAKSNKHIIQNALAHCCLAGKVNEGQKNKILEEMEKSDANNFLILFRDSGCQFRSLYTYCPETEEIITTFMAKRIFCSSGKCEKRQGQTGIKKALRCPGLPSPLWEGASPESFTMTAEETVNVKEAEIVKLILDFLNSRKLHISMLALEKESGVINGLFSDDMLFLRQLILDGQWDEVLQFIQPLECMDKFDKKRFRYIILQQKFLEALCVNNAMSAEDEPQHLEFTMKEAVQCLHALEEYCPSKEDYSKLCLLLTLPRLTNHAEFKDWNPSTARVHCFEEACVMVAEFIPADRKLSEAGFKASNNRLFQLVMKGLLYECCVEFCQSKATGEEITESEVLLGIDLLCGNGCDDLDLSLLSWLQNLPSTIFSCAFEQKMLNIHVDKLLKPTKAAYADLLTPLISKLSPYPSSPMRRPQSADAYMTRSLNPALDGLSCGLTINEKRITDLGTKTSPMSHSFANFHYPGVQNLTRSLMLENTDCHSIYEESPERCDTPMDPQPLSGSETVCQNSVPEKEPANGTQNQGPAKQEKNELRDSTDQFQEYYRQRLRYQQHLEQKEQQRQLYQQMLLEGGVNQEDGSDAQQNLTEQFLNRSVQKLGELNMGIDSLGNDVQTLNQHCSGSKGTISILPDSSQRTANANVQFSTSTPQKLGSTNQIPSLEESPVHGNKIIPEHGAIPAQHEDSPGNLTRASGDEDDKSKKQFICVNTLEDTQAVRAVAFHPSGTLYAVGSNSKTLRVCAYPELQESSDSNTPKQPVVRFKRNKHHKGSIYCVAWSPCGQLLATGSNDKYVKVLPFNADTCNATGPDLEFSMHDGTIRDLAFMEGPESGGAILISAGAGDCNIYTTDCQRGQGLHALSGHTGHILALYTWSGWMIASGSQDKTVRFWDLRVPSCVRVVGTTFHGTGSAVASVAVDPSGRLLATGQEDSSCMLYDIRGGRMVQSYHPHSSDVRSVRFSPGAHYLLTGSYDMKIKVTDLQGDLTKQLPTMVVGEHKDKVIQCRWRTALSFAAPPRAHLVETRNPAELNGSKLKHPNLAVAALSRGYQSARGRRAESTADREARAKEAAERQAEADDGRARGSGEARLSRGRRKFRGSVAFVRLFLKARGTVGGGSETQNDDWIDPTDMLNYDAASGTMRKPDKLLQVNQDDSEEKKVPQKSVVKENIVDVSICQKQLDSLILKLEEYEKKDKAKLYENNSIHVFKRYLKKILIEAGRLGLPDDSTGDVHYDAEIILTKQTFNEINRFLNEEGWKSAALDDALSDILINFRHHDAEVWKWKFEDTFGADAYNVFMVLLCLVCISVIVATELWTRIGWFTQLKRVLFVSFLISFGWNWMYLYKVAFAQHQAEVAKMGKFDTVCAEKIRWSDGLIEWFRSSMTFQDDPCQKYYETVLVNPIWLVPPTKALAVTFTNFVTEPLKHIGQGIGEFIKALMKEIPLLLHIPVLVIIAIAVLGFCFGAGSSVNALRMLSYSDKRPPPALPPTDEQPPALPPRGKRAIQEQMLHLQPNDAGENGVNIIENMENTYNIYSIKRGPYDRGDASVKSSEEVNSQTETEKKNSEDHPSGLDTKPGNQATDRIENSTDQSLVELDRPSHIHEFTRGNEDETKCYFKEDRSVQQEVPDITGCKKKESHSCELEEPTEKSVEHLSFTEQKQRNTAS</sequence>
<feature type="region of interest" description="Disordered" evidence="17">
    <location>
        <begin position="597"/>
        <end position="623"/>
    </location>
</feature>
<keyword evidence="10 18" id="KW-1133">Transmembrane helix</keyword>
<dbReference type="InterPro" id="IPR006594">
    <property type="entry name" value="LisH"/>
</dbReference>
<organism evidence="22 23">
    <name type="scientific">Podarcis lilfordi</name>
    <name type="common">Lilford's wall lizard</name>
    <dbReference type="NCBI Taxonomy" id="74358"/>
    <lineage>
        <taxon>Eukaryota</taxon>
        <taxon>Metazoa</taxon>
        <taxon>Chordata</taxon>
        <taxon>Craniata</taxon>
        <taxon>Vertebrata</taxon>
        <taxon>Euteleostomi</taxon>
        <taxon>Lepidosauria</taxon>
        <taxon>Squamata</taxon>
        <taxon>Bifurcata</taxon>
        <taxon>Unidentata</taxon>
        <taxon>Episquamata</taxon>
        <taxon>Laterata</taxon>
        <taxon>Lacertibaenia</taxon>
        <taxon>Lacertidae</taxon>
        <taxon>Podarcis</taxon>
    </lineage>
</organism>
<evidence type="ECO:0000256" key="11">
    <source>
        <dbReference type="ARBA" id="ARBA00023054"/>
    </source>
</evidence>
<dbReference type="PROSITE" id="PS50021">
    <property type="entry name" value="CH"/>
    <property type="match status" value="1"/>
</dbReference>
<feature type="transmembrane region" description="Helical" evidence="18">
    <location>
        <begin position="2658"/>
        <end position="2675"/>
    </location>
</feature>
<keyword evidence="6 14" id="KW-0853">WD repeat</keyword>
<evidence type="ECO:0000256" key="10">
    <source>
        <dbReference type="ARBA" id="ARBA00022989"/>
    </source>
</evidence>
<feature type="compositionally biased region" description="Basic and acidic residues" evidence="17">
    <location>
        <begin position="2872"/>
        <end position="2882"/>
    </location>
</feature>
<evidence type="ECO:0000256" key="8">
    <source>
        <dbReference type="ARBA" id="ARBA00022701"/>
    </source>
</evidence>
<evidence type="ECO:0000259" key="20">
    <source>
        <dbReference type="PROSITE" id="PS50897"/>
    </source>
</evidence>
<feature type="compositionally biased region" description="Basic and acidic residues" evidence="17">
    <location>
        <begin position="1038"/>
        <end position="1061"/>
    </location>
</feature>
<feature type="region of interest" description="Disordered" evidence="17">
    <location>
        <begin position="442"/>
        <end position="465"/>
    </location>
</feature>
<feature type="region of interest" description="Disordered" evidence="17">
    <location>
        <begin position="2378"/>
        <end position="2423"/>
    </location>
</feature>
<feature type="region of interest" description="Disordered" evidence="17">
    <location>
        <begin position="2872"/>
        <end position="2930"/>
    </location>
</feature>
<dbReference type="Pfam" id="PF05934">
    <property type="entry name" value="MCLC"/>
    <property type="match status" value="1"/>
</dbReference>
<dbReference type="InterPro" id="IPR001680">
    <property type="entry name" value="WD40_rpt"/>
</dbReference>
<dbReference type="SMART" id="SM00667">
    <property type="entry name" value="LisH"/>
    <property type="match status" value="1"/>
</dbReference>
<keyword evidence="11 16" id="KW-0175">Coiled coil</keyword>
<keyword evidence="12 18" id="KW-0472">Membrane</keyword>
<dbReference type="InterPro" id="IPR006595">
    <property type="entry name" value="CTLH_C"/>
</dbReference>
<feature type="region of interest" description="Disordered" evidence="17">
    <location>
        <begin position="2013"/>
        <end position="2032"/>
    </location>
</feature>
<dbReference type="GO" id="GO:0036449">
    <property type="term" value="C:microtubule minus-end"/>
    <property type="evidence" value="ECO:0007669"/>
    <property type="project" value="TreeGrafter"/>
</dbReference>
<dbReference type="PROSITE" id="PS50897">
    <property type="entry name" value="CTLH"/>
    <property type="match status" value="1"/>
</dbReference>
<dbReference type="EMBL" id="OX395131">
    <property type="protein sequence ID" value="CAI5776602.1"/>
    <property type="molecule type" value="Genomic_DNA"/>
</dbReference>
<dbReference type="GO" id="GO:0031175">
    <property type="term" value="P:neuron projection development"/>
    <property type="evidence" value="ECO:0007669"/>
    <property type="project" value="InterPro"/>
</dbReference>
<dbReference type="PROSITE" id="PS50294">
    <property type="entry name" value="WD_REPEATS_REGION"/>
    <property type="match status" value="1"/>
</dbReference>
<feature type="domain" description="Calponin-homology (CH)" evidence="19">
    <location>
        <begin position="211"/>
        <end position="324"/>
    </location>
</feature>
<keyword evidence="5" id="KW-0963">Cytoplasm</keyword>
<keyword evidence="7 18" id="KW-0812">Transmembrane</keyword>
<dbReference type="Gene3D" id="3.10.20.360">
    <property type="entry name" value="CKK domain"/>
    <property type="match status" value="1"/>
</dbReference>
<comment type="similarity">
    <text evidence="15">Belongs to the CAMSAP1 family.</text>
</comment>
<evidence type="ECO:0000256" key="2">
    <source>
        <dbReference type="ARBA" id="ARBA00004245"/>
    </source>
</evidence>
<dbReference type="GO" id="GO:0051011">
    <property type="term" value="F:microtubule minus-end binding"/>
    <property type="evidence" value="ECO:0007669"/>
    <property type="project" value="TreeGrafter"/>
</dbReference>
<feature type="region of interest" description="Disordered" evidence="17">
    <location>
        <begin position="1180"/>
        <end position="1214"/>
    </location>
</feature>
<dbReference type="PROSITE" id="PS00678">
    <property type="entry name" value="WD_REPEATS_1"/>
    <property type="match status" value="1"/>
</dbReference>
<evidence type="ECO:0000256" key="9">
    <source>
        <dbReference type="ARBA" id="ARBA00022737"/>
    </source>
</evidence>
<dbReference type="InterPro" id="IPR009231">
    <property type="entry name" value="Chloride_chnl_CLIC-like"/>
</dbReference>
<feature type="compositionally biased region" description="Basic residues" evidence="17">
    <location>
        <begin position="1236"/>
        <end position="1250"/>
    </location>
</feature>
<dbReference type="SMART" id="SM00320">
    <property type="entry name" value="WD40"/>
    <property type="match status" value="6"/>
</dbReference>
<dbReference type="Pfam" id="PF25532">
    <property type="entry name" value="CH_CAMSAP2_N"/>
    <property type="match status" value="1"/>
</dbReference>
<evidence type="ECO:0000256" key="16">
    <source>
        <dbReference type="SAM" id="Coils"/>
    </source>
</evidence>
<feature type="region of interest" description="Disordered" evidence="17">
    <location>
        <begin position="2811"/>
        <end position="2830"/>
    </location>
</feature>
<evidence type="ECO:0000256" key="18">
    <source>
        <dbReference type="SAM" id="Phobius"/>
    </source>
</evidence>
<dbReference type="SMART" id="SM01051">
    <property type="entry name" value="CAMSAP_CKK"/>
    <property type="match status" value="1"/>
</dbReference>
<evidence type="ECO:0000256" key="6">
    <source>
        <dbReference type="ARBA" id="ARBA00022574"/>
    </source>
</evidence>
<evidence type="ECO:0000256" key="7">
    <source>
        <dbReference type="ARBA" id="ARBA00022692"/>
    </source>
</evidence>
<dbReference type="Pfam" id="PF00400">
    <property type="entry name" value="WD40"/>
    <property type="match status" value="5"/>
</dbReference>
<dbReference type="Pfam" id="PF11971">
    <property type="entry name" value="CAMSAP_CH"/>
    <property type="match status" value="1"/>
</dbReference>
<dbReference type="InterPro" id="IPR022613">
    <property type="entry name" value="CH_CAMSAP_2"/>
</dbReference>
<feature type="region of interest" description="Disordered" evidence="17">
    <location>
        <begin position="798"/>
        <end position="822"/>
    </location>
</feature>
<dbReference type="Proteomes" id="UP001178461">
    <property type="component" value="Chromosome 6"/>
</dbReference>
<dbReference type="Pfam" id="PF17095">
    <property type="entry name" value="CAMSAP_CC1"/>
    <property type="match status" value="1"/>
</dbReference>
<feature type="compositionally biased region" description="Basic and acidic residues" evidence="17">
    <location>
        <begin position="2889"/>
        <end position="2900"/>
    </location>
</feature>
<feature type="transmembrane region" description="Helical" evidence="18">
    <location>
        <begin position="2778"/>
        <end position="2802"/>
    </location>
</feature>
<dbReference type="InterPro" id="IPR032940">
    <property type="entry name" value="CAMSAP"/>
</dbReference>
<dbReference type="InterPro" id="IPR038209">
    <property type="entry name" value="CKK_dom_sf"/>
</dbReference>
<keyword evidence="13" id="KW-0206">Cytoskeleton</keyword>
<dbReference type="InterPro" id="IPR036872">
    <property type="entry name" value="CH_dom_sf"/>
</dbReference>
<dbReference type="Pfam" id="PF17814">
    <property type="entry name" value="LisH_TPL"/>
    <property type="match status" value="1"/>
</dbReference>
<evidence type="ECO:0000256" key="13">
    <source>
        <dbReference type="ARBA" id="ARBA00023212"/>
    </source>
</evidence>
<dbReference type="InterPro" id="IPR019775">
    <property type="entry name" value="WD40_repeat_CS"/>
</dbReference>
<dbReference type="InterPro" id="IPR031372">
    <property type="entry name" value="CAMSAP_CC1"/>
</dbReference>
<dbReference type="InterPro" id="IPR054532">
    <property type="entry name" value="TPL_SMU1_LisH-like"/>
</dbReference>
<dbReference type="GO" id="GO:0016020">
    <property type="term" value="C:membrane"/>
    <property type="evidence" value="ECO:0007669"/>
    <property type="project" value="UniProtKB-SubCell"/>
</dbReference>
<feature type="region of interest" description="Disordered" evidence="17">
    <location>
        <begin position="943"/>
        <end position="996"/>
    </location>
</feature>
<feature type="compositionally biased region" description="Basic and acidic residues" evidence="17">
    <location>
        <begin position="2961"/>
        <end position="2981"/>
    </location>
</feature>
<dbReference type="Gene3D" id="2.130.10.10">
    <property type="entry name" value="YVTN repeat-like/Quinoprotein amine dehydrogenase"/>
    <property type="match status" value="2"/>
</dbReference>
<dbReference type="GO" id="GO:0005516">
    <property type="term" value="F:calmodulin binding"/>
    <property type="evidence" value="ECO:0007669"/>
    <property type="project" value="InterPro"/>
</dbReference>
<feature type="region of interest" description="Disordered" evidence="17">
    <location>
        <begin position="1235"/>
        <end position="1324"/>
    </location>
</feature>
<evidence type="ECO:0000259" key="21">
    <source>
        <dbReference type="PROSITE" id="PS51508"/>
    </source>
</evidence>
<keyword evidence="23" id="KW-1185">Reference proteome</keyword>
<feature type="region of interest" description="Disordered" evidence="17">
    <location>
        <begin position="2949"/>
        <end position="2995"/>
    </location>
</feature>
<feature type="compositionally biased region" description="Polar residues" evidence="17">
    <location>
        <begin position="447"/>
        <end position="464"/>
    </location>
</feature>
<dbReference type="InterPro" id="IPR001715">
    <property type="entry name" value="CH_dom"/>
</dbReference>
<feature type="compositionally biased region" description="Low complexity" evidence="17">
    <location>
        <begin position="951"/>
        <end position="964"/>
    </location>
</feature>
<feature type="compositionally biased region" description="Polar residues" evidence="17">
    <location>
        <begin position="2906"/>
        <end position="2921"/>
    </location>
</feature>
<feature type="coiled-coil region" evidence="16">
    <location>
        <begin position="743"/>
        <end position="773"/>
    </location>
</feature>
<dbReference type="SUPFAM" id="SSF47576">
    <property type="entry name" value="Calponin-homology domain, CH-domain"/>
    <property type="match status" value="1"/>
</dbReference>
<dbReference type="Pfam" id="PF25602">
    <property type="entry name" value="WDR47_COR"/>
    <property type="match status" value="1"/>
</dbReference>
<feature type="compositionally biased region" description="Low complexity" evidence="17">
    <location>
        <begin position="662"/>
        <end position="680"/>
    </location>
</feature>
<feature type="coiled-coil region" evidence="16">
    <location>
        <begin position="875"/>
        <end position="912"/>
    </location>
</feature>
<comment type="domain">
    <text evidence="15">The CKK domain binds microtubules.</text>
</comment>
<protein>
    <recommendedName>
        <fullName evidence="4">Chloride channel CLIC-like protein 1</fullName>
    </recommendedName>
</protein>
<feature type="repeat" description="WD" evidence="14">
    <location>
        <begin position="2194"/>
        <end position="2234"/>
    </location>
</feature>
<evidence type="ECO:0000256" key="1">
    <source>
        <dbReference type="ARBA" id="ARBA00004141"/>
    </source>
</evidence>
<dbReference type="InterPro" id="IPR015943">
    <property type="entry name" value="WD40/YVTN_repeat-like_dom_sf"/>
</dbReference>
<feature type="region of interest" description="Disordered" evidence="17">
    <location>
        <begin position="692"/>
        <end position="714"/>
    </location>
</feature>
<feature type="repeat" description="WD" evidence="14">
    <location>
        <begin position="2100"/>
        <end position="2130"/>
    </location>
</feature>
<dbReference type="SUPFAM" id="SSF50978">
    <property type="entry name" value="WD40 repeat-like"/>
    <property type="match status" value="1"/>
</dbReference>
<feature type="domain" description="CTLH" evidence="20">
    <location>
        <begin position="1496"/>
        <end position="1553"/>
    </location>
</feature>
<evidence type="ECO:0000256" key="14">
    <source>
        <dbReference type="PROSITE-ProRule" id="PRU00221"/>
    </source>
</evidence>
<name>A0AA35P9H7_9SAUR</name>
<feature type="domain" description="CKK" evidence="21">
    <location>
        <begin position="1330"/>
        <end position="1476"/>
    </location>
</feature>
<dbReference type="PROSITE" id="PS50896">
    <property type="entry name" value="LISH"/>
    <property type="match status" value="1"/>
</dbReference>
<evidence type="ECO:0000313" key="22">
    <source>
        <dbReference type="EMBL" id="CAI5776602.1"/>
    </source>
</evidence>
<keyword evidence="8 15" id="KW-0493">Microtubule</keyword>
<keyword evidence="9" id="KW-0677">Repeat</keyword>
<feature type="compositionally biased region" description="Polar residues" evidence="17">
    <location>
        <begin position="2985"/>
        <end position="2995"/>
    </location>
</feature>
<feature type="compositionally biased region" description="Polar residues" evidence="17">
    <location>
        <begin position="1838"/>
        <end position="1849"/>
    </location>
</feature>
<feature type="compositionally biased region" description="Polar residues" evidence="17">
    <location>
        <begin position="1277"/>
        <end position="1287"/>
    </location>
</feature>
<feature type="compositionally biased region" description="Polar residues" evidence="17">
    <location>
        <begin position="965"/>
        <end position="974"/>
    </location>
</feature>
<comment type="subcellular location">
    <subcellularLocation>
        <location evidence="2">Cytoplasm</location>
        <location evidence="2">Cytoskeleton</location>
    </subcellularLocation>
    <subcellularLocation>
        <location evidence="1">Membrane</location>
        <topology evidence="1">Multi-pass membrane protein</topology>
    </subcellularLocation>
</comment>
<reference evidence="22" key="1">
    <citation type="submission" date="2022-12" db="EMBL/GenBank/DDBJ databases">
        <authorList>
            <person name="Alioto T."/>
            <person name="Alioto T."/>
            <person name="Gomez Garrido J."/>
        </authorList>
    </citation>
    <scope>NUCLEOTIDE SEQUENCE</scope>
</reference>